<organism evidence="1 2">
    <name type="scientific">Trametes sanguinea</name>
    <dbReference type="NCBI Taxonomy" id="158606"/>
    <lineage>
        <taxon>Eukaryota</taxon>
        <taxon>Fungi</taxon>
        <taxon>Dikarya</taxon>
        <taxon>Basidiomycota</taxon>
        <taxon>Agaricomycotina</taxon>
        <taxon>Agaricomycetes</taxon>
        <taxon>Polyporales</taxon>
        <taxon>Polyporaceae</taxon>
        <taxon>Trametes</taxon>
    </lineage>
</organism>
<keyword evidence="2" id="KW-1185">Reference proteome</keyword>
<protein>
    <submittedName>
        <fullName evidence="1">Uncharacterized protein</fullName>
    </submittedName>
</protein>
<accession>A0ACC1Q377</accession>
<evidence type="ECO:0000313" key="2">
    <source>
        <dbReference type="Proteomes" id="UP001144978"/>
    </source>
</evidence>
<reference evidence="1" key="1">
    <citation type="submission" date="2022-08" db="EMBL/GenBank/DDBJ databases">
        <title>Genome Sequence of Pycnoporus sanguineus.</title>
        <authorList>
            <person name="Buettner E."/>
        </authorList>
    </citation>
    <scope>NUCLEOTIDE SEQUENCE</scope>
    <source>
        <strain evidence="1">CG-C14</strain>
    </source>
</reference>
<dbReference type="EMBL" id="JANSHE010000489">
    <property type="protein sequence ID" value="KAJ3010192.1"/>
    <property type="molecule type" value="Genomic_DNA"/>
</dbReference>
<sequence>MVPTGISSWHAYATPKPDTHGGTWDCLLDTGRSTVCEHEEYRWYLRLRLRVLIPTPTGSVRYPRDFCAGRIPAYPWKRSFGTGDRGVADAPIHSTGSSPHRRIVLSAVRAQCQAYKDVCGKARDISRLATFIPRSTVLFEHPVFCVLPLVMGALQHFVNIAVLLLPFTRTVYGAIGPVTDLTISNADITPDGYTRAAVVANGVFPGPLITGNKASGWVPSLAIGRVLMPCSLQGDNFQINVIDNLSNETMLKSTTIHWHGLFQHGTNWADGAAFVNQCPIATGNSFLYDFSVPDQAGTFWYHSHLSTQYCDGLRGPLVVYDPDDPHADLYDVDDDSTVITLSDWYHTAAKLGPAFPPGADSVLINGLGRYTGGNASELAVITVEQGKRYRFRLVSLSCDPNFTFSIDGHNMTVIEVDGVNHEPLTVDSIQIFAAQRYSFVLNATEAVDNYWIRAIPNTGTVDTTGGVNSAILRYSGADAVEPTTNATTSVIPLAETDLVPLDSPAAPGDPVVGGVDLALNLNFSFNGSNFFINGDSFVPPTVPVLLQILSGAQTAASLLPNGSVYTLPTNSTIEISFPMISTDGALNAPGAPHPFHLHGHTFSVVRSAGSSDYNYVNPVRRDTVSTGNAGDNVTIRFTTDNPGPWFLHCHIDFHLEAGFAIVMAEDTADTASVNSVTTAWSNLCPTYDALTISLQVLIQGIAMNGSPLRAVIRHNLDKRSAVMSTGHNVGRHVSRSYTHSHTSLSDGLAPRAALPSTFRSHYRLCLRAISASVLAQPDATSRLRKLWRPVFDEAAKVIQQIEDEQTSTAKRELLVHCYTRWEQRVDNTIPLLYSSAISRGLPHRITQNLRQMIRANQSIRDPTEPSKKPWRGQLPPDAPEYNPKPIKPLSSVQAQLKEHFSLAPRYLGELVGMAEGWGGVTLGRTQRRR</sequence>
<name>A0ACC1Q377_9APHY</name>
<evidence type="ECO:0000313" key="1">
    <source>
        <dbReference type="EMBL" id="KAJ3010192.1"/>
    </source>
</evidence>
<comment type="caution">
    <text evidence="1">The sequence shown here is derived from an EMBL/GenBank/DDBJ whole genome shotgun (WGS) entry which is preliminary data.</text>
</comment>
<gene>
    <name evidence="1" type="ORF">NUW54_g2559</name>
</gene>
<proteinExistence type="predicted"/>
<dbReference type="Proteomes" id="UP001144978">
    <property type="component" value="Unassembled WGS sequence"/>
</dbReference>